<dbReference type="AlphaFoldDB" id="A0A9D4JRD3"/>
<proteinExistence type="predicted"/>
<organism evidence="2 3">
    <name type="scientific">Dreissena polymorpha</name>
    <name type="common">Zebra mussel</name>
    <name type="synonym">Mytilus polymorpha</name>
    <dbReference type="NCBI Taxonomy" id="45954"/>
    <lineage>
        <taxon>Eukaryota</taxon>
        <taxon>Metazoa</taxon>
        <taxon>Spiralia</taxon>
        <taxon>Lophotrochozoa</taxon>
        <taxon>Mollusca</taxon>
        <taxon>Bivalvia</taxon>
        <taxon>Autobranchia</taxon>
        <taxon>Heteroconchia</taxon>
        <taxon>Euheterodonta</taxon>
        <taxon>Imparidentia</taxon>
        <taxon>Neoheterodontei</taxon>
        <taxon>Myida</taxon>
        <taxon>Dreissenoidea</taxon>
        <taxon>Dreissenidae</taxon>
        <taxon>Dreissena</taxon>
    </lineage>
</organism>
<dbReference type="Proteomes" id="UP000828390">
    <property type="component" value="Unassembled WGS sequence"/>
</dbReference>
<reference evidence="2" key="2">
    <citation type="submission" date="2020-11" db="EMBL/GenBank/DDBJ databases">
        <authorList>
            <person name="McCartney M.A."/>
            <person name="Auch B."/>
            <person name="Kono T."/>
            <person name="Mallez S."/>
            <person name="Becker A."/>
            <person name="Gohl D.M."/>
            <person name="Silverstein K.A.T."/>
            <person name="Koren S."/>
            <person name="Bechman K.B."/>
            <person name="Herman A."/>
            <person name="Abrahante J.E."/>
            <person name="Garbe J."/>
        </authorList>
    </citation>
    <scope>NUCLEOTIDE SEQUENCE</scope>
    <source>
        <strain evidence="2">Duluth1</strain>
        <tissue evidence="2">Whole animal</tissue>
    </source>
</reference>
<reference evidence="2" key="1">
    <citation type="journal article" date="2019" name="bioRxiv">
        <title>The Genome of the Zebra Mussel, Dreissena polymorpha: A Resource for Invasive Species Research.</title>
        <authorList>
            <person name="McCartney M.A."/>
            <person name="Auch B."/>
            <person name="Kono T."/>
            <person name="Mallez S."/>
            <person name="Zhang Y."/>
            <person name="Obille A."/>
            <person name="Becker A."/>
            <person name="Abrahante J.E."/>
            <person name="Garbe J."/>
            <person name="Badalamenti J.P."/>
            <person name="Herman A."/>
            <person name="Mangelson H."/>
            <person name="Liachko I."/>
            <person name="Sullivan S."/>
            <person name="Sone E.D."/>
            <person name="Koren S."/>
            <person name="Silverstein K.A.T."/>
            <person name="Beckman K.B."/>
            <person name="Gohl D.M."/>
        </authorList>
    </citation>
    <scope>NUCLEOTIDE SEQUENCE</scope>
    <source>
        <strain evidence="2">Duluth1</strain>
        <tissue evidence="2">Whole animal</tissue>
    </source>
</reference>
<sequence length="293" mass="32847">MSALLHAERSSKYVKRTKQGTTRSSADHVISHPDDVEPFIARASIVLPTGEVLLLDKANKNLKLLDSKFQVVAVMKFSTYPFDICASNNRKNEYYVTEPEEQSIHRIGAGQGRLALYKTKRLYEDCRGITCWKSGVAVTVMREGFIGTLGLLDYDCKIKKKMWETDTDMGLFRAPWYLESIRGGTQLVVSDQGKNSVFGIECKTLAVLFVFNHPNLVGPRTLAVDVNDNIYVIGSSETCHNVIKITPDGQLKGVLLTRKDKLNYPAALSYGAKNNCLVLQKDREKPNISVYYL</sequence>
<dbReference type="SUPFAM" id="SSF101898">
    <property type="entry name" value="NHL repeat"/>
    <property type="match status" value="1"/>
</dbReference>
<dbReference type="Gene3D" id="2.120.10.30">
    <property type="entry name" value="TolB, C-terminal domain"/>
    <property type="match status" value="1"/>
</dbReference>
<accession>A0A9D4JRD3</accession>
<feature type="compositionally biased region" description="Basic and acidic residues" evidence="1">
    <location>
        <begin position="1"/>
        <end position="11"/>
    </location>
</feature>
<dbReference type="EMBL" id="JAIWYP010000005">
    <property type="protein sequence ID" value="KAH3821750.1"/>
    <property type="molecule type" value="Genomic_DNA"/>
</dbReference>
<feature type="region of interest" description="Disordered" evidence="1">
    <location>
        <begin position="1"/>
        <end position="28"/>
    </location>
</feature>
<keyword evidence="3" id="KW-1185">Reference proteome</keyword>
<comment type="caution">
    <text evidence="2">The sequence shown here is derived from an EMBL/GenBank/DDBJ whole genome shotgun (WGS) entry which is preliminary data.</text>
</comment>
<gene>
    <name evidence="2" type="ORF">DPMN_123517</name>
</gene>
<dbReference type="InterPro" id="IPR011042">
    <property type="entry name" value="6-blade_b-propeller_TolB-like"/>
</dbReference>
<evidence type="ECO:0000313" key="2">
    <source>
        <dbReference type="EMBL" id="KAH3821750.1"/>
    </source>
</evidence>
<evidence type="ECO:0000313" key="3">
    <source>
        <dbReference type="Proteomes" id="UP000828390"/>
    </source>
</evidence>
<evidence type="ECO:0000256" key="1">
    <source>
        <dbReference type="SAM" id="MobiDB-lite"/>
    </source>
</evidence>
<protein>
    <submittedName>
        <fullName evidence="2">Uncharacterized protein</fullName>
    </submittedName>
</protein>
<name>A0A9D4JRD3_DREPO</name>